<evidence type="ECO:0000313" key="2">
    <source>
        <dbReference type="EMBL" id="DAE04399.1"/>
    </source>
</evidence>
<dbReference type="EMBL" id="BK015387">
    <property type="protein sequence ID" value="DAE04399.1"/>
    <property type="molecule type" value="Genomic_DNA"/>
</dbReference>
<protein>
    <submittedName>
        <fullName evidence="2">Uncharacterized protein</fullName>
    </submittedName>
</protein>
<sequence>MHLLFFAIITLLNIIGLMITDDIGILGTIFIILIGTVGIIFSDSMDTLQRYGTFNSSIKVYRLGVIFSCGIEVVIFIYTISRIFILYF</sequence>
<keyword evidence="1" id="KW-0812">Transmembrane</keyword>
<keyword evidence="1" id="KW-0472">Membrane</keyword>
<evidence type="ECO:0000256" key="1">
    <source>
        <dbReference type="SAM" id="Phobius"/>
    </source>
</evidence>
<organism evidence="2">
    <name type="scientific">Myoviridae sp. ctBrv3</name>
    <dbReference type="NCBI Taxonomy" id="2825047"/>
    <lineage>
        <taxon>Viruses</taxon>
        <taxon>Duplodnaviria</taxon>
        <taxon>Heunggongvirae</taxon>
        <taxon>Uroviricota</taxon>
        <taxon>Caudoviricetes</taxon>
    </lineage>
</organism>
<feature type="transmembrane region" description="Helical" evidence="1">
    <location>
        <begin position="63"/>
        <end position="87"/>
    </location>
</feature>
<keyword evidence="1" id="KW-1133">Transmembrane helix</keyword>
<reference evidence="2" key="1">
    <citation type="journal article" date="2021" name="Proc. Natl. Acad. Sci. U.S.A.">
        <title>A Catalog of Tens of Thousands of Viruses from Human Metagenomes Reveals Hidden Associations with Chronic Diseases.</title>
        <authorList>
            <person name="Tisza M.J."/>
            <person name="Buck C.B."/>
        </authorList>
    </citation>
    <scope>NUCLEOTIDE SEQUENCE</scope>
    <source>
        <strain evidence="2">CtBrv3</strain>
    </source>
</reference>
<proteinExistence type="predicted"/>
<feature type="transmembrane region" description="Helical" evidence="1">
    <location>
        <begin position="26"/>
        <end position="42"/>
    </location>
</feature>
<name>A0A8S5PB44_9CAUD</name>
<accession>A0A8S5PB44</accession>